<dbReference type="Pfam" id="PF00096">
    <property type="entry name" value="zf-C2H2"/>
    <property type="match status" value="4"/>
</dbReference>
<feature type="domain" description="C2H2-type" evidence="7">
    <location>
        <begin position="242"/>
        <end position="271"/>
    </location>
</feature>
<comment type="caution">
    <text evidence="8">The sequence shown here is derived from an EMBL/GenBank/DDBJ whole genome shotgun (WGS) entry which is preliminary data.</text>
</comment>
<evidence type="ECO:0000256" key="3">
    <source>
        <dbReference type="ARBA" id="ARBA00022771"/>
    </source>
</evidence>
<dbReference type="FunFam" id="3.30.160.60:FF:000557">
    <property type="entry name" value="zinc finger and SCAN domain-containing protein 29"/>
    <property type="match status" value="1"/>
</dbReference>
<dbReference type="GO" id="GO:0008270">
    <property type="term" value="F:zinc ion binding"/>
    <property type="evidence" value="ECO:0007669"/>
    <property type="project" value="UniProtKB-KW"/>
</dbReference>
<reference evidence="8" key="1">
    <citation type="journal article" date="2023" name="Mol. Phylogenet. Evol.">
        <title>Genome-scale phylogeny and comparative genomics of the fungal order Sordariales.</title>
        <authorList>
            <person name="Hensen N."/>
            <person name="Bonometti L."/>
            <person name="Westerberg I."/>
            <person name="Brannstrom I.O."/>
            <person name="Guillou S."/>
            <person name="Cros-Aarteil S."/>
            <person name="Calhoun S."/>
            <person name="Haridas S."/>
            <person name="Kuo A."/>
            <person name="Mondo S."/>
            <person name="Pangilinan J."/>
            <person name="Riley R."/>
            <person name="LaButti K."/>
            <person name="Andreopoulos B."/>
            <person name="Lipzen A."/>
            <person name="Chen C."/>
            <person name="Yan M."/>
            <person name="Daum C."/>
            <person name="Ng V."/>
            <person name="Clum A."/>
            <person name="Steindorff A."/>
            <person name="Ohm R.A."/>
            <person name="Martin F."/>
            <person name="Silar P."/>
            <person name="Natvig D.O."/>
            <person name="Lalanne C."/>
            <person name="Gautier V."/>
            <person name="Ament-Velasquez S.L."/>
            <person name="Kruys A."/>
            <person name="Hutchinson M.I."/>
            <person name="Powell A.J."/>
            <person name="Barry K."/>
            <person name="Miller A.N."/>
            <person name="Grigoriev I.V."/>
            <person name="Debuchy R."/>
            <person name="Gladieux P."/>
            <person name="Hiltunen Thoren M."/>
            <person name="Johannesson H."/>
        </authorList>
    </citation>
    <scope>NUCLEOTIDE SEQUENCE</scope>
    <source>
        <strain evidence="8">PSN293</strain>
    </source>
</reference>
<evidence type="ECO:0000256" key="4">
    <source>
        <dbReference type="ARBA" id="ARBA00022833"/>
    </source>
</evidence>
<protein>
    <submittedName>
        <fullName evidence="8">C2H2 transcription factor</fullName>
    </submittedName>
</protein>
<gene>
    <name evidence="8" type="ORF">QBC37DRAFT_137335</name>
</gene>
<organism evidence="8 9">
    <name type="scientific">Rhypophila decipiens</name>
    <dbReference type="NCBI Taxonomy" id="261697"/>
    <lineage>
        <taxon>Eukaryota</taxon>
        <taxon>Fungi</taxon>
        <taxon>Dikarya</taxon>
        <taxon>Ascomycota</taxon>
        <taxon>Pezizomycotina</taxon>
        <taxon>Sordariomycetes</taxon>
        <taxon>Sordariomycetidae</taxon>
        <taxon>Sordariales</taxon>
        <taxon>Naviculisporaceae</taxon>
        <taxon>Rhypophila</taxon>
    </lineage>
</organism>
<evidence type="ECO:0000259" key="7">
    <source>
        <dbReference type="PROSITE" id="PS50157"/>
    </source>
</evidence>
<proteinExistence type="predicted"/>
<dbReference type="EMBL" id="MU858048">
    <property type="protein sequence ID" value="KAK4219524.1"/>
    <property type="molecule type" value="Genomic_DNA"/>
</dbReference>
<accession>A0AAN6YI35</accession>
<dbReference type="Proteomes" id="UP001301769">
    <property type="component" value="Unassembled WGS sequence"/>
</dbReference>
<dbReference type="PROSITE" id="PS50157">
    <property type="entry name" value="ZINC_FINGER_C2H2_2"/>
    <property type="match status" value="4"/>
</dbReference>
<feature type="region of interest" description="Disordered" evidence="6">
    <location>
        <begin position="106"/>
        <end position="158"/>
    </location>
</feature>
<feature type="region of interest" description="Disordered" evidence="6">
    <location>
        <begin position="211"/>
        <end position="232"/>
    </location>
</feature>
<dbReference type="SUPFAM" id="SSF57667">
    <property type="entry name" value="beta-beta-alpha zinc fingers"/>
    <property type="match status" value="3"/>
</dbReference>
<evidence type="ECO:0000313" key="8">
    <source>
        <dbReference type="EMBL" id="KAK4219524.1"/>
    </source>
</evidence>
<dbReference type="PROSITE" id="PS00028">
    <property type="entry name" value="ZINC_FINGER_C2H2_1"/>
    <property type="match status" value="4"/>
</dbReference>
<dbReference type="Gene3D" id="3.30.160.60">
    <property type="entry name" value="Classic Zinc Finger"/>
    <property type="match status" value="4"/>
</dbReference>
<keyword evidence="3 5" id="KW-0863">Zinc-finger</keyword>
<evidence type="ECO:0000256" key="2">
    <source>
        <dbReference type="ARBA" id="ARBA00022737"/>
    </source>
</evidence>
<reference evidence="8" key="2">
    <citation type="submission" date="2023-05" db="EMBL/GenBank/DDBJ databases">
        <authorList>
            <consortium name="Lawrence Berkeley National Laboratory"/>
            <person name="Steindorff A."/>
            <person name="Hensen N."/>
            <person name="Bonometti L."/>
            <person name="Westerberg I."/>
            <person name="Brannstrom I.O."/>
            <person name="Guillou S."/>
            <person name="Cros-Aarteil S."/>
            <person name="Calhoun S."/>
            <person name="Haridas S."/>
            <person name="Kuo A."/>
            <person name="Mondo S."/>
            <person name="Pangilinan J."/>
            <person name="Riley R."/>
            <person name="Labutti K."/>
            <person name="Andreopoulos B."/>
            <person name="Lipzen A."/>
            <person name="Chen C."/>
            <person name="Yanf M."/>
            <person name="Daum C."/>
            <person name="Ng V."/>
            <person name="Clum A."/>
            <person name="Ohm R."/>
            <person name="Martin F."/>
            <person name="Silar P."/>
            <person name="Natvig D."/>
            <person name="Lalanne C."/>
            <person name="Gautier V."/>
            <person name="Ament-Velasquez S.L."/>
            <person name="Kruys A."/>
            <person name="Hutchinson M.I."/>
            <person name="Powell A.J."/>
            <person name="Barry K."/>
            <person name="Miller A.N."/>
            <person name="Grigoriev I.V."/>
            <person name="Debuchy R."/>
            <person name="Gladieux P."/>
            <person name="Thoren M.H."/>
            <person name="Johannesson H."/>
        </authorList>
    </citation>
    <scope>NUCLEOTIDE SEQUENCE</scope>
    <source>
        <strain evidence="8">PSN293</strain>
    </source>
</reference>
<feature type="region of interest" description="Disordered" evidence="6">
    <location>
        <begin position="1"/>
        <end position="20"/>
    </location>
</feature>
<feature type="domain" description="C2H2-type" evidence="7">
    <location>
        <begin position="329"/>
        <end position="359"/>
    </location>
</feature>
<keyword evidence="1" id="KW-0479">Metal-binding</keyword>
<feature type="compositionally biased region" description="Low complexity" evidence="6">
    <location>
        <begin position="141"/>
        <end position="154"/>
    </location>
</feature>
<keyword evidence="9" id="KW-1185">Reference proteome</keyword>
<evidence type="ECO:0000256" key="5">
    <source>
        <dbReference type="PROSITE-ProRule" id="PRU00042"/>
    </source>
</evidence>
<evidence type="ECO:0000313" key="9">
    <source>
        <dbReference type="Proteomes" id="UP001301769"/>
    </source>
</evidence>
<evidence type="ECO:0000256" key="1">
    <source>
        <dbReference type="ARBA" id="ARBA00022723"/>
    </source>
</evidence>
<dbReference type="PANTHER" id="PTHR23235:SF120">
    <property type="entry name" value="KRUPPEL-LIKE FACTOR 15"/>
    <property type="match status" value="1"/>
</dbReference>
<keyword evidence="4" id="KW-0862">Zinc</keyword>
<name>A0AAN6YI35_9PEZI</name>
<dbReference type="GO" id="GO:0000981">
    <property type="term" value="F:DNA-binding transcription factor activity, RNA polymerase II-specific"/>
    <property type="evidence" value="ECO:0007669"/>
    <property type="project" value="UniProtKB-ARBA"/>
</dbReference>
<dbReference type="FunFam" id="3.30.160.60:FF:000446">
    <property type="entry name" value="Zinc finger protein"/>
    <property type="match status" value="1"/>
</dbReference>
<sequence>MALTAQPPAPAGWSRWPQHHPNGEYQDVMMDPNIMPYDSRPATSAPLQRPLVAHNFFPTPPYTHASIPPMSAPQYLPGLPPVTYGGYASFTTSPILGSPFKHEQYHERPQLRVISPVSEGGRGFRQPRDSSSPSVKSEPRAMSVSSQHSASPASPRGAQEVVFNTKVDALMKAIQSKNELDEARELCKAEPEPVVQNRDMRMDMLSQRPLPPVPQQRHQVPQAVASPSTTQLRNSKLKTKRYACEFPDCGKFFSQKTHLDTHTRSHTGEEPYVCSFGCGKRFTQLGNQKIHERRHTGEKPYKCTICDKRFTQHGTLMAHRISHTKAKPFACKLDNCNKKFTQRGNLKSHQNKFHSTTLEALINKFATVKPSEVSDEDKELWAYFADLYKNSNKGIKGRGKHHKVKLLPQLSATSSMLPHSHAPPYHGLPQILNTPQPFYQSLPPHGMFNIASYGRGRTHHYSNGRDSQYDMFETEDDSVTGSGASSTAYEDDHHREMAFSDRMY</sequence>
<dbReference type="PANTHER" id="PTHR23235">
    <property type="entry name" value="KRUEPPEL-LIKE TRANSCRIPTION FACTOR"/>
    <property type="match status" value="1"/>
</dbReference>
<dbReference type="InterPro" id="IPR013087">
    <property type="entry name" value="Znf_C2H2_type"/>
</dbReference>
<dbReference type="AlphaFoldDB" id="A0AAN6YI35"/>
<feature type="domain" description="C2H2-type" evidence="7">
    <location>
        <begin position="272"/>
        <end position="300"/>
    </location>
</feature>
<keyword evidence="2" id="KW-0677">Repeat</keyword>
<feature type="domain" description="C2H2-type" evidence="7">
    <location>
        <begin position="301"/>
        <end position="328"/>
    </location>
</feature>
<dbReference type="SMART" id="SM00355">
    <property type="entry name" value="ZnF_C2H2"/>
    <property type="match status" value="4"/>
</dbReference>
<dbReference type="FunFam" id="3.30.160.60:FF:002157">
    <property type="entry name" value="Transcription factor"/>
    <property type="match status" value="1"/>
</dbReference>
<evidence type="ECO:0000256" key="6">
    <source>
        <dbReference type="SAM" id="MobiDB-lite"/>
    </source>
</evidence>
<dbReference type="FunFam" id="3.30.160.60:FF:000072">
    <property type="entry name" value="zinc finger protein 143 isoform X1"/>
    <property type="match status" value="1"/>
</dbReference>
<dbReference type="GO" id="GO:0000978">
    <property type="term" value="F:RNA polymerase II cis-regulatory region sequence-specific DNA binding"/>
    <property type="evidence" value="ECO:0007669"/>
    <property type="project" value="TreeGrafter"/>
</dbReference>
<dbReference type="InterPro" id="IPR036236">
    <property type="entry name" value="Znf_C2H2_sf"/>
</dbReference>